<name>A0A4U0STY2_9ACTN</name>
<reference evidence="4 5" key="1">
    <citation type="submission" date="2019-04" db="EMBL/GenBank/DDBJ databases">
        <title>Streptomyces oryziradicis sp. nov., a novel actinomycete isolated from rhizosphere soil of rice (Oryza sativa L.).</title>
        <authorList>
            <person name="Li C."/>
        </authorList>
    </citation>
    <scope>NUCLEOTIDE SEQUENCE [LARGE SCALE GENOMIC DNA]</scope>
    <source>
        <strain evidence="4 5">NEAU-C40</strain>
    </source>
</reference>
<dbReference type="InterPro" id="IPR050267">
    <property type="entry name" value="Anti-sigma-factor_SerPK"/>
</dbReference>
<feature type="domain" description="Histidine kinase/HSP90-like ATPase" evidence="3">
    <location>
        <begin position="27"/>
        <end position="139"/>
    </location>
</feature>
<dbReference type="InterPro" id="IPR036890">
    <property type="entry name" value="HATPase_C_sf"/>
</dbReference>
<dbReference type="PANTHER" id="PTHR35526">
    <property type="entry name" value="ANTI-SIGMA-F FACTOR RSBW-RELATED"/>
    <property type="match status" value="1"/>
</dbReference>
<dbReference type="Proteomes" id="UP000305778">
    <property type="component" value="Unassembled WGS sequence"/>
</dbReference>
<dbReference type="GO" id="GO:0005524">
    <property type="term" value="F:ATP binding"/>
    <property type="evidence" value="ECO:0007669"/>
    <property type="project" value="UniProtKB-KW"/>
</dbReference>
<feature type="region of interest" description="Disordered" evidence="2">
    <location>
        <begin position="88"/>
        <end position="113"/>
    </location>
</feature>
<keyword evidence="4" id="KW-0067">ATP-binding</keyword>
<gene>
    <name evidence="4" type="ORF">FCI23_09115</name>
</gene>
<dbReference type="RefSeq" id="WP_136722956.1">
    <property type="nucleotide sequence ID" value="NZ_SUMC01000006.1"/>
</dbReference>
<evidence type="ECO:0000256" key="2">
    <source>
        <dbReference type="SAM" id="MobiDB-lite"/>
    </source>
</evidence>
<dbReference type="OrthoDB" id="3473697at2"/>
<evidence type="ECO:0000256" key="1">
    <source>
        <dbReference type="ARBA" id="ARBA00022527"/>
    </source>
</evidence>
<feature type="compositionally biased region" description="Low complexity" evidence="2">
    <location>
        <begin position="100"/>
        <end position="109"/>
    </location>
</feature>
<keyword evidence="1" id="KW-0723">Serine/threonine-protein kinase</keyword>
<proteinExistence type="predicted"/>
<evidence type="ECO:0000259" key="3">
    <source>
        <dbReference type="Pfam" id="PF13581"/>
    </source>
</evidence>
<dbReference type="InterPro" id="IPR003594">
    <property type="entry name" value="HATPase_dom"/>
</dbReference>
<dbReference type="EMBL" id="SUMC01000006">
    <property type="protein sequence ID" value="TKA11961.1"/>
    <property type="molecule type" value="Genomic_DNA"/>
</dbReference>
<comment type="caution">
    <text evidence="4">The sequence shown here is derived from an EMBL/GenBank/DDBJ whole genome shotgun (WGS) entry which is preliminary data.</text>
</comment>
<sequence length="149" mass="15930">MKSEIALPVTTFSQQFSSTRRGAHLARVATTHQLTAWGWPRDSETSHTAALLIAELAANAARHGRLPGRGFRLRLTIVPSPAVLRIEVSDSRGEKPPVPAEAGEPAPDAESGRGLLLVEALASRWGTEPRHPSGKTVWVELDLASVSSA</sequence>
<protein>
    <submittedName>
        <fullName evidence="4">ATP-binding protein</fullName>
    </submittedName>
</protein>
<dbReference type="AlphaFoldDB" id="A0A4U0STY2"/>
<keyword evidence="1" id="KW-0808">Transferase</keyword>
<dbReference type="SUPFAM" id="SSF55874">
    <property type="entry name" value="ATPase domain of HSP90 chaperone/DNA topoisomerase II/histidine kinase"/>
    <property type="match status" value="1"/>
</dbReference>
<keyword evidence="5" id="KW-1185">Reference proteome</keyword>
<evidence type="ECO:0000313" key="5">
    <source>
        <dbReference type="Proteomes" id="UP000305778"/>
    </source>
</evidence>
<dbReference type="GO" id="GO:0004674">
    <property type="term" value="F:protein serine/threonine kinase activity"/>
    <property type="evidence" value="ECO:0007669"/>
    <property type="project" value="UniProtKB-KW"/>
</dbReference>
<keyword evidence="4" id="KW-0547">Nucleotide-binding</keyword>
<dbReference type="CDD" id="cd16936">
    <property type="entry name" value="HATPase_RsbW-like"/>
    <property type="match status" value="1"/>
</dbReference>
<keyword evidence="1" id="KW-0418">Kinase</keyword>
<evidence type="ECO:0000313" key="4">
    <source>
        <dbReference type="EMBL" id="TKA11961.1"/>
    </source>
</evidence>
<dbReference type="PANTHER" id="PTHR35526:SF3">
    <property type="entry name" value="ANTI-SIGMA-F FACTOR RSBW"/>
    <property type="match status" value="1"/>
</dbReference>
<dbReference type="Pfam" id="PF13581">
    <property type="entry name" value="HATPase_c_2"/>
    <property type="match status" value="1"/>
</dbReference>
<organism evidence="4 5">
    <name type="scientific">Actinacidiphila oryziradicis</name>
    <dbReference type="NCBI Taxonomy" id="2571141"/>
    <lineage>
        <taxon>Bacteria</taxon>
        <taxon>Bacillati</taxon>
        <taxon>Actinomycetota</taxon>
        <taxon>Actinomycetes</taxon>
        <taxon>Kitasatosporales</taxon>
        <taxon>Streptomycetaceae</taxon>
        <taxon>Actinacidiphila</taxon>
    </lineage>
</organism>
<accession>A0A4U0STY2</accession>
<dbReference type="Gene3D" id="3.30.565.10">
    <property type="entry name" value="Histidine kinase-like ATPase, C-terminal domain"/>
    <property type="match status" value="1"/>
</dbReference>